<dbReference type="EMBL" id="GGEC01053381">
    <property type="protein sequence ID" value="MBX33865.1"/>
    <property type="molecule type" value="Transcribed_RNA"/>
</dbReference>
<accession>A0A2P2MUG3</accession>
<proteinExistence type="predicted"/>
<evidence type="ECO:0000313" key="1">
    <source>
        <dbReference type="EMBL" id="MBX33865.1"/>
    </source>
</evidence>
<name>A0A2P2MUG3_RHIMU</name>
<protein>
    <submittedName>
        <fullName evidence="1">Uncharacterized protein</fullName>
    </submittedName>
</protein>
<sequence length="76" mass="8687">MVEFEFDSGSFSCVNIVQLLINDLFVVIFVKKTNKGFLMWCCACSQDTNQCDWHLTVGCYHGRLLLGNEYIENTSP</sequence>
<organism evidence="1">
    <name type="scientific">Rhizophora mucronata</name>
    <name type="common">Asiatic mangrove</name>
    <dbReference type="NCBI Taxonomy" id="61149"/>
    <lineage>
        <taxon>Eukaryota</taxon>
        <taxon>Viridiplantae</taxon>
        <taxon>Streptophyta</taxon>
        <taxon>Embryophyta</taxon>
        <taxon>Tracheophyta</taxon>
        <taxon>Spermatophyta</taxon>
        <taxon>Magnoliopsida</taxon>
        <taxon>eudicotyledons</taxon>
        <taxon>Gunneridae</taxon>
        <taxon>Pentapetalae</taxon>
        <taxon>rosids</taxon>
        <taxon>fabids</taxon>
        <taxon>Malpighiales</taxon>
        <taxon>Rhizophoraceae</taxon>
        <taxon>Rhizophora</taxon>
    </lineage>
</organism>
<dbReference type="AlphaFoldDB" id="A0A2P2MUG3"/>
<reference evidence="1" key="1">
    <citation type="submission" date="2018-02" db="EMBL/GenBank/DDBJ databases">
        <title>Rhizophora mucronata_Transcriptome.</title>
        <authorList>
            <person name="Meera S.P."/>
            <person name="Sreeshan A."/>
            <person name="Augustine A."/>
        </authorList>
    </citation>
    <scope>NUCLEOTIDE SEQUENCE</scope>
    <source>
        <tissue evidence="1">Leaf</tissue>
    </source>
</reference>